<dbReference type="InterPro" id="IPR028995">
    <property type="entry name" value="Glyco_hydro_57/38_cen_sf"/>
</dbReference>
<dbReference type="GO" id="GO:0004559">
    <property type="term" value="F:alpha-mannosidase activity"/>
    <property type="evidence" value="ECO:0000318"/>
    <property type="project" value="GO_Central"/>
</dbReference>
<dbReference type="InterPro" id="IPR011682">
    <property type="entry name" value="Glyco_hydro_38_C"/>
</dbReference>
<evidence type="ECO:0000256" key="2">
    <source>
        <dbReference type="ARBA" id="ARBA00009792"/>
    </source>
</evidence>
<dbReference type="FunFam" id="1.20.1270.50:FF:000002">
    <property type="entry name" value="Alpha-mannosidase"/>
    <property type="match status" value="1"/>
</dbReference>
<dbReference type="Gene3D" id="2.70.98.30">
    <property type="entry name" value="Golgi alpha-mannosidase II, domain 4"/>
    <property type="match status" value="1"/>
</dbReference>
<dbReference type="EMBL" id="KQ971361">
    <property type="protein sequence ID" value="KYB25898.1"/>
    <property type="molecule type" value="Genomic_DNA"/>
</dbReference>
<evidence type="ECO:0000256" key="7">
    <source>
        <dbReference type="ARBA" id="ARBA00023157"/>
    </source>
</evidence>
<keyword evidence="6 10" id="KW-0862">Zinc</keyword>
<name>A0A139WD46_TRICA</name>
<dbReference type="FunCoup" id="A0A139WD46">
    <property type="interactions" value="139"/>
</dbReference>
<dbReference type="FunFam" id="2.70.98.30:FF:000003">
    <property type="entry name" value="Alpha-mannosidase"/>
    <property type="match status" value="1"/>
</dbReference>
<dbReference type="InterPro" id="IPR013780">
    <property type="entry name" value="Glyco_hydro_b"/>
</dbReference>
<comment type="cofactor">
    <cofactor evidence="10">
        <name>Zn(2+)</name>
        <dbReference type="ChEBI" id="CHEBI:29105"/>
    </cofactor>
    <text evidence="10">Binds 1 zinc ion per subunit.</text>
</comment>
<dbReference type="GO" id="GO:0046872">
    <property type="term" value="F:metal ion binding"/>
    <property type="evidence" value="ECO:0007669"/>
    <property type="project" value="UniProtKB-KW"/>
</dbReference>
<dbReference type="CDD" id="cd10810">
    <property type="entry name" value="GH38N_AMII_LAM_like"/>
    <property type="match status" value="1"/>
</dbReference>
<evidence type="ECO:0000256" key="4">
    <source>
        <dbReference type="ARBA" id="ARBA00022723"/>
    </source>
</evidence>
<dbReference type="EC" id="3.2.1.-" evidence="10"/>
<dbReference type="SUPFAM" id="SSF88713">
    <property type="entry name" value="Glycoside hydrolase/deacetylase"/>
    <property type="match status" value="1"/>
</dbReference>
<dbReference type="Pfam" id="PF09261">
    <property type="entry name" value="Alpha-mann_mid"/>
    <property type="match status" value="1"/>
</dbReference>
<feature type="domain" description="Glycoside hydrolase family 38 central" evidence="11">
    <location>
        <begin position="363"/>
        <end position="439"/>
    </location>
</feature>
<keyword evidence="10" id="KW-0732">Signal</keyword>
<gene>
    <name evidence="12" type="primary">AUGUSTUS-3.0.2_34092</name>
    <name evidence="12" type="ORF">TcasGA2_TC034092</name>
</gene>
<dbReference type="Gene3D" id="3.20.110.10">
    <property type="entry name" value="Glycoside hydrolase 38, N terminal domain"/>
    <property type="match status" value="1"/>
</dbReference>
<evidence type="ECO:0000256" key="10">
    <source>
        <dbReference type="RuleBase" id="RU361199"/>
    </source>
</evidence>
<dbReference type="Gene3D" id="1.20.1270.50">
    <property type="entry name" value="Glycoside hydrolase family 38, central domain"/>
    <property type="match status" value="2"/>
</dbReference>
<evidence type="ECO:0000313" key="12">
    <source>
        <dbReference type="EMBL" id="KYB25898.1"/>
    </source>
</evidence>
<dbReference type="Pfam" id="PF01074">
    <property type="entry name" value="Glyco_hydro_38N"/>
    <property type="match status" value="1"/>
</dbReference>
<evidence type="ECO:0000313" key="13">
    <source>
        <dbReference type="Proteomes" id="UP000007266"/>
    </source>
</evidence>
<comment type="catalytic activity">
    <reaction evidence="1">
        <text>Hydrolysis of terminal, non-reducing alpha-D-mannose residues in alpha-D-mannosides.</text>
        <dbReference type="EC" id="3.2.1.24"/>
    </reaction>
</comment>
<dbReference type="PANTHER" id="PTHR11607">
    <property type="entry name" value="ALPHA-MANNOSIDASE"/>
    <property type="match status" value="1"/>
</dbReference>
<dbReference type="GO" id="GO:0006013">
    <property type="term" value="P:mannose metabolic process"/>
    <property type="evidence" value="ECO:0007669"/>
    <property type="project" value="InterPro"/>
</dbReference>
<evidence type="ECO:0000256" key="5">
    <source>
        <dbReference type="ARBA" id="ARBA00022801"/>
    </source>
</evidence>
<dbReference type="InterPro" id="IPR027291">
    <property type="entry name" value="Glyco_hydro_38_N_sf"/>
</dbReference>
<dbReference type="SMART" id="SM00872">
    <property type="entry name" value="Alpha-mann_mid"/>
    <property type="match status" value="1"/>
</dbReference>
<proteinExistence type="inferred from homology"/>
<dbReference type="Pfam" id="PF07748">
    <property type="entry name" value="Glyco_hydro_38C"/>
    <property type="match status" value="1"/>
</dbReference>
<evidence type="ECO:0000256" key="9">
    <source>
        <dbReference type="ARBA" id="ARBA00023295"/>
    </source>
</evidence>
<keyword evidence="5 10" id="KW-0378">Hydrolase</keyword>
<dbReference type="SUPFAM" id="SSF88688">
    <property type="entry name" value="Families 57/38 glycoside transferase middle domain"/>
    <property type="match status" value="1"/>
</dbReference>
<dbReference type="Proteomes" id="UP000007266">
    <property type="component" value="Linkage group 8"/>
</dbReference>
<dbReference type="AlphaFoldDB" id="A0A139WD46"/>
<dbReference type="InterPro" id="IPR050843">
    <property type="entry name" value="Glycosyl_Hydrlase_38"/>
</dbReference>
<feature type="signal peptide" evidence="10">
    <location>
        <begin position="1"/>
        <end position="18"/>
    </location>
</feature>
<dbReference type="InterPro" id="IPR041147">
    <property type="entry name" value="GH38_C"/>
</dbReference>
<evidence type="ECO:0000256" key="3">
    <source>
        <dbReference type="ARBA" id="ARBA00012752"/>
    </source>
</evidence>
<keyword evidence="4 10" id="KW-0479">Metal-binding</keyword>
<keyword evidence="7" id="KW-1015">Disulfide bond</keyword>
<dbReference type="InterPro" id="IPR011330">
    <property type="entry name" value="Glyco_hydro/deAcase_b/a-brl"/>
</dbReference>
<evidence type="ECO:0000259" key="11">
    <source>
        <dbReference type="SMART" id="SM00872"/>
    </source>
</evidence>
<reference evidence="12 13" key="1">
    <citation type="journal article" date="2008" name="Nature">
        <title>The genome of the model beetle and pest Tribolium castaneum.</title>
        <authorList>
            <consortium name="Tribolium Genome Sequencing Consortium"/>
            <person name="Richards S."/>
            <person name="Gibbs R.A."/>
            <person name="Weinstock G.M."/>
            <person name="Brown S.J."/>
            <person name="Denell R."/>
            <person name="Beeman R.W."/>
            <person name="Gibbs R."/>
            <person name="Beeman R.W."/>
            <person name="Brown S.J."/>
            <person name="Bucher G."/>
            <person name="Friedrich M."/>
            <person name="Grimmelikhuijzen C.J."/>
            <person name="Klingler M."/>
            <person name="Lorenzen M."/>
            <person name="Richards S."/>
            <person name="Roth S."/>
            <person name="Schroder R."/>
            <person name="Tautz D."/>
            <person name="Zdobnov E.M."/>
            <person name="Muzny D."/>
            <person name="Gibbs R.A."/>
            <person name="Weinstock G.M."/>
            <person name="Attaway T."/>
            <person name="Bell S."/>
            <person name="Buhay C.J."/>
            <person name="Chandrabose M.N."/>
            <person name="Chavez D."/>
            <person name="Clerk-Blankenburg K.P."/>
            <person name="Cree A."/>
            <person name="Dao M."/>
            <person name="Davis C."/>
            <person name="Chacko J."/>
            <person name="Dinh H."/>
            <person name="Dugan-Rocha S."/>
            <person name="Fowler G."/>
            <person name="Garner T.T."/>
            <person name="Garnes J."/>
            <person name="Gnirke A."/>
            <person name="Hawes A."/>
            <person name="Hernandez J."/>
            <person name="Hines S."/>
            <person name="Holder M."/>
            <person name="Hume J."/>
            <person name="Jhangiani S.N."/>
            <person name="Joshi V."/>
            <person name="Khan Z.M."/>
            <person name="Jackson L."/>
            <person name="Kovar C."/>
            <person name="Kowis A."/>
            <person name="Lee S."/>
            <person name="Lewis L.R."/>
            <person name="Margolis J."/>
            <person name="Morgan M."/>
            <person name="Nazareth L.V."/>
            <person name="Nguyen N."/>
            <person name="Okwuonu G."/>
            <person name="Parker D."/>
            <person name="Richards S."/>
            <person name="Ruiz S.J."/>
            <person name="Santibanez J."/>
            <person name="Savard J."/>
            <person name="Scherer S.E."/>
            <person name="Schneider B."/>
            <person name="Sodergren E."/>
            <person name="Tautz D."/>
            <person name="Vattahil S."/>
            <person name="Villasana D."/>
            <person name="White C.S."/>
            <person name="Wright R."/>
            <person name="Park Y."/>
            <person name="Beeman R.W."/>
            <person name="Lord J."/>
            <person name="Oppert B."/>
            <person name="Lorenzen M."/>
            <person name="Brown S."/>
            <person name="Wang L."/>
            <person name="Savard J."/>
            <person name="Tautz D."/>
            <person name="Richards S."/>
            <person name="Weinstock G."/>
            <person name="Gibbs R.A."/>
            <person name="Liu Y."/>
            <person name="Worley K."/>
            <person name="Weinstock G."/>
            <person name="Elsik C.G."/>
            <person name="Reese J.T."/>
            <person name="Elhaik E."/>
            <person name="Landan G."/>
            <person name="Graur D."/>
            <person name="Arensburger P."/>
            <person name="Atkinson P."/>
            <person name="Beeman R.W."/>
            <person name="Beidler J."/>
            <person name="Brown S.J."/>
            <person name="Demuth J.P."/>
            <person name="Drury D.W."/>
            <person name="Du Y.Z."/>
            <person name="Fujiwara H."/>
            <person name="Lorenzen M."/>
            <person name="Maselli V."/>
            <person name="Osanai M."/>
            <person name="Park Y."/>
            <person name="Robertson H.M."/>
            <person name="Tu Z."/>
            <person name="Wang J.J."/>
            <person name="Wang S."/>
            <person name="Richards S."/>
            <person name="Song H."/>
            <person name="Zhang L."/>
            <person name="Sodergren E."/>
            <person name="Werner D."/>
            <person name="Stanke M."/>
            <person name="Morgenstern B."/>
            <person name="Solovyev V."/>
            <person name="Kosarev P."/>
            <person name="Brown G."/>
            <person name="Chen H.C."/>
            <person name="Ermolaeva O."/>
            <person name="Hlavina W."/>
            <person name="Kapustin Y."/>
            <person name="Kiryutin B."/>
            <person name="Kitts P."/>
            <person name="Maglott D."/>
            <person name="Pruitt K."/>
            <person name="Sapojnikov V."/>
            <person name="Souvorov A."/>
            <person name="Mackey A.J."/>
            <person name="Waterhouse R.M."/>
            <person name="Wyder S."/>
            <person name="Zdobnov E.M."/>
            <person name="Zdobnov E.M."/>
            <person name="Wyder S."/>
            <person name="Kriventseva E.V."/>
            <person name="Kadowaki T."/>
            <person name="Bork P."/>
            <person name="Aranda M."/>
            <person name="Bao R."/>
            <person name="Beermann A."/>
            <person name="Berns N."/>
            <person name="Bolognesi R."/>
            <person name="Bonneton F."/>
            <person name="Bopp D."/>
            <person name="Brown S.J."/>
            <person name="Bucher G."/>
            <person name="Butts T."/>
            <person name="Chaumot A."/>
            <person name="Denell R.E."/>
            <person name="Ferrier D.E."/>
            <person name="Friedrich M."/>
            <person name="Gordon C.M."/>
            <person name="Jindra M."/>
            <person name="Klingler M."/>
            <person name="Lan Q."/>
            <person name="Lattorff H.M."/>
            <person name="Laudet V."/>
            <person name="von Levetsow C."/>
            <person name="Liu Z."/>
            <person name="Lutz R."/>
            <person name="Lynch J.A."/>
            <person name="da Fonseca R.N."/>
            <person name="Posnien N."/>
            <person name="Reuter R."/>
            <person name="Roth S."/>
            <person name="Savard J."/>
            <person name="Schinko J.B."/>
            <person name="Schmitt C."/>
            <person name="Schoppmeier M."/>
            <person name="Schroder R."/>
            <person name="Shippy T.D."/>
            <person name="Simonnet F."/>
            <person name="Marques-Souza H."/>
            <person name="Tautz D."/>
            <person name="Tomoyasu Y."/>
            <person name="Trauner J."/>
            <person name="Van der Zee M."/>
            <person name="Vervoort M."/>
            <person name="Wittkopp N."/>
            <person name="Wimmer E.A."/>
            <person name="Yang X."/>
            <person name="Jones A.K."/>
            <person name="Sattelle D.B."/>
            <person name="Ebert P.R."/>
            <person name="Nelson D."/>
            <person name="Scott J.G."/>
            <person name="Beeman R.W."/>
            <person name="Muthukrishnan S."/>
            <person name="Kramer K.J."/>
            <person name="Arakane Y."/>
            <person name="Beeman R.W."/>
            <person name="Zhu Q."/>
            <person name="Hogenkamp D."/>
            <person name="Dixit R."/>
            <person name="Oppert B."/>
            <person name="Jiang H."/>
            <person name="Zou Z."/>
            <person name="Marshall J."/>
            <person name="Elpidina E."/>
            <person name="Vinokurov K."/>
            <person name="Oppert C."/>
            <person name="Zou Z."/>
            <person name="Evans J."/>
            <person name="Lu Z."/>
            <person name="Zhao P."/>
            <person name="Sumathipala N."/>
            <person name="Altincicek B."/>
            <person name="Vilcinskas A."/>
            <person name="Williams M."/>
            <person name="Hultmark D."/>
            <person name="Hetru C."/>
            <person name="Jiang H."/>
            <person name="Grimmelikhuijzen C.J."/>
            <person name="Hauser F."/>
            <person name="Cazzamali G."/>
            <person name="Williamson M."/>
            <person name="Park Y."/>
            <person name="Li B."/>
            <person name="Tanaka Y."/>
            <person name="Predel R."/>
            <person name="Neupert S."/>
            <person name="Schachtner J."/>
            <person name="Verleyen P."/>
            <person name="Raible F."/>
            <person name="Bork P."/>
            <person name="Friedrich M."/>
            <person name="Walden K.K."/>
            <person name="Robertson H.M."/>
            <person name="Angeli S."/>
            <person name="Foret S."/>
            <person name="Bucher G."/>
            <person name="Schuetz S."/>
            <person name="Maleszka R."/>
            <person name="Wimmer E.A."/>
            <person name="Beeman R.W."/>
            <person name="Lorenzen M."/>
            <person name="Tomoyasu Y."/>
            <person name="Miller S.C."/>
            <person name="Grossmann D."/>
            <person name="Bucher G."/>
        </authorList>
    </citation>
    <scope>NUCLEOTIDE SEQUENCE [LARGE SCALE GENOMIC DNA]</scope>
    <source>
        <strain evidence="12 13">Georgia GA2</strain>
    </source>
</reference>
<dbReference type="InterPro" id="IPR037094">
    <property type="entry name" value="Glyco_hydro_38_cen_sf"/>
</dbReference>
<accession>A0A139WD46</accession>
<protein>
    <recommendedName>
        <fullName evidence="3 10">Alpha-mannosidase</fullName>
        <ecNumber evidence="10">3.2.1.-</ecNumber>
    </recommendedName>
</protein>
<dbReference type="InterPro" id="IPR000602">
    <property type="entry name" value="Glyco_hydro_38_N"/>
</dbReference>
<sequence>MDHRTLIILLSLNLLTASVPVKRGAKATCNSCHATEDGKINIHLVPHSHDDVGWLKTVDQYYYGSGVANTQQDAGVQYIIASAVEALKSHPERRFIQVETAFFWKWWQNQNDRVKQDVVDLVNNGQLEIINGAWSMNDEAASHYHSTIDQYTWGFRILNETLGECARPKFGWQIDPFGHSREQASILAQLGFQGLVVGRIDYRDKEKRRENGNLDLLWHASANLENSEIFTTMFPDLYVSESGFCFDIICSDRSIIDDEESPEYNLKEKVEQFAQKMDTYVNYYSTSNLLIPMGGDFHYQAAEINFSNLDKLIKGFKNHKKYNVFYSTPSCYIEAVNKELIKNSKELIEKTDDFFPYASDNHSFWTGYFTSRPTSKRYERQANNVLQSAKQLAAFSKVNGQNFDQHLVALRAAVGVMQHHDAITGTEKQAVANDYARILTKALRELEAPVGIIIGNLLQKNSPVSLNLTTCLLANVSICQESQQDKFLVVVQNPLSRIVTHYVRLPVDGKSYKIIGPEGEETYDIFDTIHSFDYVEEDTKPSSNELVFAAKNLPPLGLKLYYVQKLNTTTTSYKPFKEVKSDDAYFGTETNGFTIDTETGKLVSITIRGNNLELTQNFFYYTGFKGSNGGSENRASGAYIFRPTQTEALPFTTQPITFKSARGSLVDQVIQIYNYELTQIIRVYKGAEDAYVEFDWLVGHLQNVEQKGKEVITRFTVDNFTNSGVFYTDSNGREQIKRELNTRNDYEYDFMEEPVASNYYPVTSKIVIKDENRSLEVAVLNDRAQGGSSLSDGSIELMVHRSCSRDDSFGVEEVLNERQYGLGIYVRGQHFLTFGTTEFDVENGTSTPAFERDLAQKKLLAPWILVADASDEKLDTLEKVQNLLHFQFEGLTRQLPNNVHILTFEPWRDDTYILRLEHFLEKDEDAKLSQAVTIDLEGLFASFNISDIVETTLGANQLLDDYNNEEKLIWNGIVRTPLAKLDPDNLLQIELGPMQIRTFIVKVAKK</sequence>
<dbReference type="STRING" id="7070.A0A139WD46"/>
<dbReference type="InterPro" id="IPR015341">
    <property type="entry name" value="Glyco_hydro_38_cen"/>
</dbReference>
<keyword evidence="8" id="KW-0325">Glycoprotein</keyword>
<keyword evidence="9 10" id="KW-0326">Glycosidase</keyword>
<dbReference type="Gene3D" id="2.60.40.1180">
    <property type="entry name" value="Golgi alpha-mannosidase II"/>
    <property type="match status" value="1"/>
</dbReference>
<dbReference type="FunFam" id="2.60.40.1180:FF:000018">
    <property type="entry name" value="Alpha-mannosidase"/>
    <property type="match status" value="1"/>
</dbReference>
<dbReference type="GO" id="GO:0005764">
    <property type="term" value="C:lysosome"/>
    <property type="evidence" value="ECO:0000318"/>
    <property type="project" value="GO_Central"/>
</dbReference>
<reference evidence="12 13" key="2">
    <citation type="journal article" date="2010" name="Nucleic Acids Res.">
        <title>BeetleBase in 2010: revisions to provide comprehensive genomic information for Tribolium castaneum.</title>
        <authorList>
            <person name="Kim H.S."/>
            <person name="Murphy T."/>
            <person name="Xia J."/>
            <person name="Caragea D."/>
            <person name="Park Y."/>
            <person name="Beeman R.W."/>
            <person name="Lorenzen M.D."/>
            <person name="Butcher S."/>
            <person name="Manak J.R."/>
            <person name="Brown S.J."/>
        </authorList>
    </citation>
    <scope>GENOME REANNOTATION</scope>
    <source>
        <strain evidence="12 13">Georgia GA2</strain>
    </source>
</reference>
<dbReference type="PANTHER" id="PTHR11607:SF3">
    <property type="entry name" value="LYSOSOMAL ALPHA-MANNOSIDASE"/>
    <property type="match status" value="1"/>
</dbReference>
<dbReference type="Gene3D" id="2.60.40.1360">
    <property type="match status" value="1"/>
</dbReference>
<feature type="chain" id="PRO_5017847522" description="Alpha-mannosidase" evidence="10">
    <location>
        <begin position="19"/>
        <end position="1006"/>
    </location>
</feature>
<dbReference type="SUPFAM" id="SSF74650">
    <property type="entry name" value="Galactose mutarotase-like"/>
    <property type="match status" value="1"/>
</dbReference>
<keyword evidence="13" id="KW-1185">Reference proteome</keyword>
<dbReference type="Pfam" id="PF17677">
    <property type="entry name" value="Glyco_hydro38C2"/>
    <property type="match status" value="1"/>
</dbReference>
<dbReference type="GO" id="GO:0030246">
    <property type="term" value="F:carbohydrate binding"/>
    <property type="evidence" value="ECO:0007669"/>
    <property type="project" value="InterPro"/>
</dbReference>
<comment type="similarity">
    <text evidence="2 10">Belongs to the glycosyl hydrolase 38 family.</text>
</comment>
<dbReference type="FunFam" id="1.20.1270.50:FF:000003">
    <property type="entry name" value="Alpha-mannosidase"/>
    <property type="match status" value="1"/>
</dbReference>
<dbReference type="InterPro" id="IPR011013">
    <property type="entry name" value="Gal_mutarotase_sf_dom"/>
</dbReference>
<dbReference type="InParanoid" id="A0A139WD46"/>
<evidence type="ECO:0000256" key="6">
    <source>
        <dbReference type="ARBA" id="ARBA00022833"/>
    </source>
</evidence>
<organism evidence="12 13">
    <name type="scientific">Tribolium castaneum</name>
    <name type="common">Red flour beetle</name>
    <dbReference type="NCBI Taxonomy" id="7070"/>
    <lineage>
        <taxon>Eukaryota</taxon>
        <taxon>Metazoa</taxon>
        <taxon>Ecdysozoa</taxon>
        <taxon>Arthropoda</taxon>
        <taxon>Hexapoda</taxon>
        <taxon>Insecta</taxon>
        <taxon>Pterygota</taxon>
        <taxon>Neoptera</taxon>
        <taxon>Endopterygota</taxon>
        <taxon>Coleoptera</taxon>
        <taxon>Polyphaga</taxon>
        <taxon>Cucujiformia</taxon>
        <taxon>Tenebrionidae</taxon>
        <taxon>Tenebrionidae incertae sedis</taxon>
        <taxon>Tribolium</taxon>
    </lineage>
</organism>
<evidence type="ECO:0000256" key="8">
    <source>
        <dbReference type="ARBA" id="ARBA00023180"/>
    </source>
</evidence>
<dbReference type="KEGG" id="tca:656534"/>
<dbReference type="FunFam" id="3.20.110.10:FF:000001">
    <property type="entry name" value="Alpha-mannosidase"/>
    <property type="match status" value="1"/>
</dbReference>
<evidence type="ECO:0000256" key="1">
    <source>
        <dbReference type="ARBA" id="ARBA00000365"/>
    </source>
</evidence>
<dbReference type="OrthoDB" id="2016903at2759"/>